<accession>A0A1Q9LLU5</accession>
<name>A0A1Q9LLU5_9PSEU</name>
<evidence type="ECO:0000256" key="2">
    <source>
        <dbReference type="ARBA" id="ARBA00022857"/>
    </source>
</evidence>
<dbReference type="EMBL" id="MKQR01000013">
    <property type="protein sequence ID" value="OLR92974.1"/>
    <property type="molecule type" value="Genomic_DNA"/>
</dbReference>
<keyword evidence="2" id="KW-0521">NADP</keyword>
<dbReference type="Pfam" id="PF05368">
    <property type="entry name" value="NmrA"/>
    <property type="match status" value="1"/>
</dbReference>
<dbReference type="CDD" id="cd05251">
    <property type="entry name" value="NmrA_like_SDR_a"/>
    <property type="match status" value="1"/>
</dbReference>
<organism evidence="4 5">
    <name type="scientific">Actinokineospora bangkokensis</name>
    <dbReference type="NCBI Taxonomy" id="1193682"/>
    <lineage>
        <taxon>Bacteria</taxon>
        <taxon>Bacillati</taxon>
        <taxon>Actinomycetota</taxon>
        <taxon>Actinomycetes</taxon>
        <taxon>Pseudonocardiales</taxon>
        <taxon>Pseudonocardiaceae</taxon>
        <taxon>Actinokineospora</taxon>
    </lineage>
</organism>
<comment type="similarity">
    <text evidence="1">Belongs to the NmrA-type oxidoreductase family.</text>
</comment>
<dbReference type="AlphaFoldDB" id="A0A1Q9LLU5"/>
<evidence type="ECO:0000313" key="4">
    <source>
        <dbReference type="EMBL" id="OLR92974.1"/>
    </source>
</evidence>
<reference evidence="4 5" key="1">
    <citation type="submission" date="2016-10" db="EMBL/GenBank/DDBJ databases">
        <title>The Draft Genome Sequence of Actinokineospora bangkokensis 44EHWT reveals the biosynthetic pathway of antifungal compounds Thailandins with unusual extender unit butylmalonyl-CoA.</title>
        <authorList>
            <person name="Greule A."/>
            <person name="Intra B."/>
            <person name="Flemming S."/>
            <person name="Rommel M.G."/>
            <person name="Panbangred W."/>
            <person name="Bechthold A."/>
        </authorList>
    </citation>
    <scope>NUCLEOTIDE SEQUENCE [LARGE SCALE GENOMIC DNA]</scope>
    <source>
        <strain evidence="4 5">44EHW</strain>
    </source>
</reference>
<dbReference type="InterPro" id="IPR036291">
    <property type="entry name" value="NAD(P)-bd_dom_sf"/>
</dbReference>
<dbReference type="InterPro" id="IPR008030">
    <property type="entry name" value="NmrA-like"/>
</dbReference>
<sequence>MSTRPHAVIGATGQQGGATARALLAAGAPVRALVRDPQAAKARALAEAGASLVRADLTDRASLREAFEDVAGVFAMTTFATARGPEGEVHDGVTIAEVAAEAGVPHVVHSSVGGAERATGIPHFESKRRIEEAFLREGVPTTFVRPVFFMENLSPSREDGGVVLRLPMPADVPLQVIAVADIGTACAAVALDPARVPGGAVEVGGDELTPARMAQLLGERDGVPGRFEEVPVDGLDEDMRAMFTWFRRLPAYRADFDLTRDLVPDVADFATWARR</sequence>
<dbReference type="InterPro" id="IPR051164">
    <property type="entry name" value="NmrA-like_oxidored"/>
</dbReference>
<keyword evidence="5" id="KW-1185">Reference proteome</keyword>
<evidence type="ECO:0000259" key="3">
    <source>
        <dbReference type="Pfam" id="PF05368"/>
    </source>
</evidence>
<dbReference type="PANTHER" id="PTHR42748">
    <property type="entry name" value="NITROGEN METABOLITE REPRESSION PROTEIN NMRA FAMILY MEMBER"/>
    <property type="match status" value="1"/>
</dbReference>
<comment type="caution">
    <text evidence="4">The sequence shown here is derived from an EMBL/GenBank/DDBJ whole genome shotgun (WGS) entry which is preliminary data.</text>
</comment>
<dbReference type="PANTHER" id="PTHR42748:SF7">
    <property type="entry name" value="NMRA LIKE REDOX SENSOR 1-RELATED"/>
    <property type="match status" value="1"/>
</dbReference>
<dbReference type="SUPFAM" id="SSF51735">
    <property type="entry name" value="NAD(P)-binding Rossmann-fold domains"/>
    <property type="match status" value="1"/>
</dbReference>
<feature type="domain" description="NmrA-like" evidence="3">
    <location>
        <begin position="7"/>
        <end position="237"/>
    </location>
</feature>
<dbReference type="STRING" id="1193682.BJP25_18590"/>
<dbReference type="Proteomes" id="UP000186040">
    <property type="component" value="Unassembled WGS sequence"/>
</dbReference>
<dbReference type="Gene3D" id="3.90.25.10">
    <property type="entry name" value="UDP-galactose 4-epimerase, domain 1"/>
    <property type="match status" value="1"/>
</dbReference>
<evidence type="ECO:0000256" key="1">
    <source>
        <dbReference type="ARBA" id="ARBA00006328"/>
    </source>
</evidence>
<dbReference type="RefSeq" id="WP_075975239.1">
    <property type="nucleotide sequence ID" value="NZ_MKQR01000013.1"/>
</dbReference>
<gene>
    <name evidence="4" type="ORF">BJP25_18590</name>
</gene>
<proteinExistence type="inferred from homology"/>
<evidence type="ECO:0000313" key="5">
    <source>
        <dbReference type="Proteomes" id="UP000186040"/>
    </source>
</evidence>
<dbReference type="OrthoDB" id="319724at2"/>
<dbReference type="Gene3D" id="3.40.50.720">
    <property type="entry name" value="NAD(P)-binding Rossmann-like Domain"/>
    <property type="match status" value="1"/>
</dbReference>
<protein>
    <recommendedName>
        <fullName evidence="3">NmrA-like domain-containing protein</fullName>
    </recommendedName>
</protein>